<dbReference type="InterPro" id="IPR050639">
    <property type="entry name" value="SSR_resolvase"/>
</dbReference>
<dbReference type="InterPro" id="IPR006119">
    <property type="entry name" value="Resolv_N"/>
</dbReference>
<organism evidence="3 4">
    <name type="scientific">Vibrio qingdaonensis</name>
    <dbReference type="NCBI Taxonomy" id="2829491"/>
    <lineage>
        <taxon>Bacteria</taxon>
        <taxon>Pseudomonadati</taxon>
        <taxon>Pseudomonadota</taxon>
        <taxon>Gammaproteobacteria</taxon>
        <taxon>Vibrionales</taxon>
        <taxon>Vibrionaceae</taxon>
        <taxon>Vibrio</taxon>
    </lineage>
</organism>
<dbReference type="EMBL" id="JAKRRY010000001">
    <property type="protein sequence ID" value="MCW8344669.1"/>
    <property type="molecule type" value="Genomic_DNA"/>
</dbReference>
<dbReference type="Proteomes" id="UP001155587">
    <property type="component" value="Unassembled WGS sequence"/>
</dbReference>
<dbReference type="SMART" id="SM00857">
    <property type="entry name" value="Resolvase"/>
    <property type="match status" value="1"/>
</dbReference>
<comment type="caution">
    <text evidence="3">The sequence shown here is derived from an EMBL/GenBank/DDBJ whole genome shotgun (WGS) entry which is preliminary data.</text>
</comment>
<reference evidence="3" key="1">
    <citation type="submission" date="2022-02" db="EMBL/GenBank/DDBJ databases">
        <title>Vibrio sp. nov, a new bacterium isolated from seawater.</title>
        <authorList>
            <person name="Yuan Y."/>
        </authorList>
    </citation>
    <scope>NUCLEOTIDE SEQUENCE</scope>
    <source>
        <strain evidence="3">ZSDZ65</strain>
    </source>
</reference>
<keyword evidence="4" id="KW-1185">Reference proteome</keyword>
<proteinExistence type="inferred from homology"/>
<dbReference type="GO" id="GO:0003677">
    <property type="term" value="F:DNA binding"/>
    <property type="evidence" value="ECO:0007669"/>
    <property type="project" value="InterPro"/>
</dbReference>
<dbReference type="GO" id="GO:0006355">
    <property type="term" value="P:regulation of DNA-templated transcription"/>
    <property type="evidence" value="ECO:0007669"/>
    <property type="project" value="InterPro"/>
</dbReference>
<dbReference type="Gene3D" id="3.40.50.1390">
    <property type="entry name" value="Resolvase, N-terminal catalytic domain"/>
    <property type="match status" value="1"/>
</dbReference>
<name>A0A9X3CJP4_9VIBR</name>
<dbReference type="InterPro" id="IPR036162">
    <property type="entry name" value="Resolvase-like_N_sf"/>
</dbReference>
<gene>
    <name evidence="3" type="ORF">MD535_01335</name>
</gene>
<accession>A0A9X3CJP4</accession>
<feature type="domain" description="Resolvase/invertase-type recombinase catalytic" evidence="2">
    <location>
        <begin position="81"/>
        <end position="225"/>
    </location>
</feature>
<evidence type="ECO:0000259" key="2">
    <source>
        <dbReference type="PROSITE" id="PS51736"/>
    </source>
</evidence>
<dbReference type="Gene3D" id="1.10.10.10">
    <property type="entry name" value="Winged helix-like DNA-binding domain superfamily/Winged helix DNA-binding domain"/>
    <property type="match status" value="1"/>
</dbReference>
<protein>
    <submittedName>
        <fullName evidence="3">Recombinase family protein</fullName>
    </submittedName>
</protein>
<sequence length="287" mass="31942">MNQLLDLALQVSDLANSNPTAKEGITNLKRIEKRLRKLGCPDVDRQLEVVLATKNRVNFKNHCAFLSTCVQEAEASKQEQTEYAYARISTTDQTLASQMEKFEANCPNVQVLSEEGVSGTTEAKSRPVLGELLRKLKQGDTLWVWWFDRLGRDYHDAKETAQLLLKRGVAIKTIHGGMSFQYTGNTVMDATTDNTINMLAAIASNEREARLAAAEAGREAIKTKGVNKDGKTWGELYQGRKANTEQHEQIMRLVVDGKNNTQIAKALGCSTKTVQRVKKSKVEGKIE</sequence>
<dbReference type="InterPro" id="IPR036388">
    <property type="entry name" value="WH-like_DNA-bd_sf"/>
</dbReference>
<dbReference type="Pfam" id="PF00239">
    <property type="entry name" value="Resolvase"/>
    <property type="match status" value="1"/>
</dbReference>
<dbReference type="InterPro" id="IPR000792">
    <property type="entry name" value="Tscrpt_reg_LuxR_C"/>
</dbReference>
<evidence type="ECO:0000313" key="4">
    <source>
        <dbReference type="Proteomes" id="UP001155587"/>
    </source>
</evidence>
<dbReference type="PANTHER" id="PTHR30461:SF26">
    <property type="entry name" value="RESOLVASE HOMOLOG YNEB"/>
    <property type="match status" value="1"/>
</dbReference>
<dbReference type="GO" id="GO:0000150">
    <property type="term" value="F:DNA strand exchange activity"/>
    <property type="evidence" value="ECO:0007669"/>
    <property type="project" value="InterPro"/>
</dbReference>
<dbReference type="PROSITE" id="PS51736">
    <property type="entry name" value="RECOMBINASES_3"/>
    <property type="match status" value="1"/>
</dbReference>
<evidence type="ECO:0000313" key="3">
    <source>
        <dbReference type="EMBL" id="MCW8344669.1"/>
    </source>
</evidence>
<dbReference type="CDD" id="cd03768">
    <property type="entry name" value="SR_ResInv"/>
    <property type="match status" value="1"/>
</dbReference>
<dbReference type="PANTHER" id="PTHR30461">
    <property type="entry name" value="DNA-INVERTASE FROM LAMBDOID PROPHAGE"/>
    <property type="match status" value="1"/>
</dbReference>
<dbReference type="SUPFAM" id="SSF46894">
    <property type="entry name" value="C-terminal effector domain of the bipartite response regulators"/>
    <property type="match status" value="1"/>
</dbReference>
<dbReference type="SUPFAM" id="SSF53041">
    <property type="entry name" value="Resolvase-like"/>
    <property type="match status" value="1"/>
</dbReference>
<dbReference type="InterPro" id="IPR016032">
    <property type="entry name" value="Sig_transdc_resp-reg_C-effctor"/>
</dbReference>
<dbReference type="RefSeq" id="WP_265673103.1">
    <property type="nucleotide sequence ID" value="NZ_JAKRRY010000001.1"/>
</dbReference>
<dbReference type="PROSITE" id="PS50890">
    <property type="entry name" value="PUA"/>
    <property type="match status" value="1"/>
</dbReference>
<comment type="similarity">
    <text evidence="1">Belongs to the site-specific recombinase resolvase family.</text>
</comment>
<evidence type="ECO:0000256" key="1">
    <source>
        <dbReference type="ARBA" id="ARBA00009913"/>
    </source>
</evidence>
<dbReference type="Pfam" id="PF00196">
    <property type="entry name" value="GerE"/>
    <property type="match status" value="1"/>
</dbReference>
<dbReference type="AlphaFoldDB" id="A0A9X3CJP4"/>